<dbReference type="EMBL" id="CP001349">
    <property type="protein sequence ID" value="ACL60171.1"/>
    <property type="molecule type" value="Genomic_DNA"/>
</dbReference>
<dbReference type="AlphaFoldDB" id="B8ILH2"/>
<name>B8ILH2_METNO</name>
<dbReference type="OrthoDB" id="8003907at2"/>
<proteinExistence type="predicted"/>
<evidence type="ECO:0000313" key="3">
    <source>
        <dbReference type="Proteomes" id="UP000008207"/>
    </source>
</evidence>
<reference evidence="2 3" key="1">
    <citation type="submission" date="2009-01" db="EMBL/GenBank/DDBJ databases">
        <title>Complete sequence of chromosome of Methylobacterium nodulans ORS 2060.</title>
        <authorList>
            <consortium name="US DOE Joint Genome Institute"/>
            <person name="Lucas S."/>
            <person name="Copeland A."/>
            <person name="Lapidus A."/>
            <person name="Glavina del Rio T."/>
            <person name="Dalin E."/>
            <person name="Tice H."/>
            <person name="Bruce D."/>
            <person name="Goodwin L."/>
            <person name="Pitluck S."/>
            <person name="Sims D."/>
            <person name="Brettin T."/>
            <person name="Detter J.C."/>
            <person name="Han C."/>
            <person name="Larimer F."/>
            <person name="Land M."/>
            <person name="Hauser L."/>
            <person name="Kyrpides N."/>
            <person name="Ivanova N."/>
            <person name="Marx C.J."/>
            <person name="Richardson P."/>
        </authorList>
    </citation>
    <scope>NUCLEOTIDE SEQUENCE [LARGE SCALE GENOMIC DNA]</scope>
    <source>
        <strain evidence="3">LMG 21967 / CNCM I-2342 / ORS 2060</strain>
    </source>
</reference>
<feature type="compositionally biased region" description="Pro residues" evidence="1">
    <location>
        <begin position="80"/>
        <end position="89"/>
    </location>
</feature>
<dbReference type="Proteomes" id="UP000008207">
    <property type="component" value="Chromosome"/>
</dbReference>
<dbReference type="HOGENOM" id="CLU_2155387_0_0_5"/>
<feature type="region of interest" description="Disordered" evidence="1">
    <location>
        <begin position="73"/>
        <end position="94"/>
    </location>
</feature>
<evidence type="ECO:0000256" key="1">
    <source>
        <dbReference type="SAM" id="MobiDB-lite"/>
    </source>
</evidence>
<protein>
    <submittedName>
        <fullName evidence="2">Uncharacterized protein</fullName>
    </submittedName>
</protein>
<dbReference type="RefSeq" id="WP_015931780.1">
    <property type="nucleotide sequence ID" value="NC_011894.1"/>
</dbReference>
<gene>
    <name evidence="2" type="ordered locus">Mnod_5326</name>
</gene>
<keyword evidence="3" id="KW-1185">Reference proteome</keyword>
<accession>B8ILH2</accession>
<sequence length="111" mass="11560">MPADPINARTLAAALALGGLATMMLAPAPSWSSVGIGVASLVAYGILSLLAGRQARPPGDGPRHITVEVVVEDRPRRPRPAPPPPPPAIPRALSAAHPAIYKAMRVRRIGR</sequence>
<dbReference type="KEGG" id="mno:Mnod_5326"/>
<evidence type="ECO:0000313" key="2">
    <source>
        <dbReference type="EMBL" id="ACL60171.1"/>
    </source>
</evidence>
<organism evidence="2 3">
    <name type="scientific">Methylobacterium nodulans (strain LMG 21967 / CNCM I-2342 / ORS 2060)</name>
    <dbReference type="NCBI Taxonomy" id="460265"/>
    <lineage>
        <taxon>Bacteria</taxon>
        <taxon>Pseudomonadati</taxon>
        <taxon>Pseudomonadota</taxon>
        <taxon>Alphaproteobacteria</taxon>
        <taxon>Hyphomicrobiales</taxon>
        <taxon>Methylobacteriaceae</taxon>
        <taxon>Methylobacterium</taxon>
    </lineage>
</organism>